<name>A0ABP1RNK4_9HEXA</name>
<keyword evidence="1" id="KW-0812">Transmembrane</keyword>
<comment type="caution">
    <text evidence="2">The sequence shown here is derived from an EMBL/GenBank/DDBJ whole genome shotgun (WGS) entry which is preliminary data.</text>
</comment>
<dbReference type="EMBL" id="CAXLJM020000090">
    <property type="protein sequence ID" value="CAL8131756.1"/>
    <property type="molecule type" value="Genomic_DNA"/>
</dbReference>
<dbReference type="Proteomes" id="UP001642540">
    <property type="component" value="Unassembled WGS sequence"/>
</dbReference>
<sequence>MNPIKAVIMPQWAMRICSLIMWLVKSLAVFLLFACPIYLLVGMETGTCINWFFDVLGHYFLLMAVNFFATYYLIWANGSQNDIQLPEIISSASRNRNSFYMTLIGSQMLMILALTNRCAGFVGFGIFVITLIVFIFVDLFSYFLIERATWGKTGTD</sequence>
<feature type="transmembrane region" description="Helical" evidence="1">
    <location>
        <begin position="97"/>
        <end position="115"/>
    </location>
</feature>
<evidence type="ECO:0000313" key="2">
    <source>
        <dbReference type="EMBL" id="CAL8131756.1"/>
    </source>
</evidence>
<feature type="transmembrane region" description="Helical" evidence="1">
    <location>
        <begin position="59"/>
        <end position="76"/>
    </location>
</feature>
<keyword evidence="1" id="KW-0472">Membrane</keyword>
<feature type="transmembrane region" description="Helical" evidence="1">
    <location>
        <begin position="121"/>
        <end position="145"/>
    </location>
</feature>
<reference evidence="2 3" key="1">
    <citation type="submission" date="2024-08" db="EMBL/GenBank/DDBJ databases">
        <authorList>
            <person name="Cucini C."/>
            <person name="Frati F."/>
        </authorList>
    </citation>
    <scope>NUCLEOTIDE SEQUENCE [LARGE SCALE GENOMIC DNA]</scope>
</reference>
<keyword evidence="3" id="KW-1185">Reference proteome</keyword>
<organism evidence="2 3">
    <name type="scientific">Orchesella dallaii</name>
    <dbReference type="NCBI Taxonomy" id="48710"/>
    <lineage>
        <taxon>Eukaryota</taxon>
        <taxon>Metazoa</taxon>
        <taxon>Ecdysozoa</taxon>
        <taxon>Arthropoda</taxon>
        <taxon>Hexapoda</taxon>
        <taxon>Collembola</taxon>
        <taxon>Entomobryomorpha</taxon>
        <taxon>Entomobryoidea</taxon>
        <taxon>Orchesellidae</taxon>
        <taxon>Orchesellinae</taxon>
        <taxon>Orchesella</taxon>
    </lineage>
</organism>
<proteinExistence type="predicted"/>
<evidence type="ECO:0000313" key="3">
    <source>
        <dbReference type="Proteomes" id="UP001642540"/>
    </source>
</evidence>
<evidence type="ECO:0000256" key="1">
    <source>
        <dbReference type="SAM" id="Phobius"/>
    </source>
</evidence>
<feature type="transmembrane region" description="Helical" evidence="1">
    <location>
        <begin position="12"/>
        <end position="39"/>
    </location>
</feature>
<protein>
    <submittedName>
        <fullName evidence="2">Uncharacterized protein</fullName>
    </submittedName>
</protein>
<keyword evidence="1" id="KW-1133">Transmembrane helix</keyword>
<gene>
    <name evidence="2" type="ORF">ODALV1_LOCUS24307</name>
</gene>
<accession>A0ABP1RNK4</accession>